<dbReference type="GO" id="GO:0045004">
    <property type="term" value="P:DNA replication proofreading"/>
    <property type="evidence" value="ECO:0007669"/>
    <property type="project" value="TreeGrafter"/>
</dbReference>
<dbReference type="SUPFAM" id="SSF53098">
    <property type="entry name" value="Ribonuclease H-like"/>
    <property type="match status" value="1"/>
</dbReference>
<dbReference type="Gene3D" id="3.30.420.10">
    <property type="entry name" value="Ribonuclease H-like superfamily/Ribonuclease H"/>
    <property type="match status" value="1"/>
</dbReference>
<keyword evidence="3" id="KW-1185">Reference proteome</keyword>
<dbReference type="InterPro" id="IPR013520">
    <property type="entry name" value="Ribonucl_H"/>
</dbReference>
<dbReference type="AlphaFoldDB" id="A0AA39F9U6"/>
<dbReference type="InterPro" id="IPR012337">
    <property type="entry name" value="RNaseH-like_sf"/>
</dbReference>
<sequence>MSASGDTRVAYAVLVTNEGNSYLTDVKKSLNLDRRIDLALKRENLRKIIEKTEGFTYQSNMGFDKDYSNMTSQKIIEKNEVTIVVFDLETSGRTKNSEILQIAAIADKKIFSVYIRPTQPIHNSASEVNGLKNIDGELYLHDKKLVTSTIIEALQSFSSFLNLISRTCILVAHNAQFDVSFLIREVIKYSLENEYDKVIYGFADSLKLLRRKFPERQGKGMFTLSRLAEDLLEINLCIENFHEATYDVIILQDLVNKILTVDDIFDHTITLVESLRDFNNKFKVSLKEKNLLPMKDILSKYMINKLARLEITYDPLKEKYKSGEKSLITFLSQKFDKQPYVTKNKAVLKNIVEHFRFL</sequence>
<evidence type="ECO:0000313" key="3">
    <source>
        <dbReference type="Proteomes" id="UP001168990"/>
    </source>
</evidence>
<dbReference type="Proteomes" id="UP001168990">
    <property type="component" value="Unassembled WGS sequence"/>
</dbReference>
<gene>
    <name evidence="2" type="ORF">PV328_004089</name>
</gene>
<reference evidence="2" key="2">
    <citation type="submission" date="2023-03" db="EMBL/GenBank/DDBJ databases">
        <authorList>
            <person name="Inwood S.N."/>
            <person name="Skelly J.G."/>
            <person name="Guhlin J."/>
            <person name="Harrop T.W.R."/>
            <person name="Goldson S.G."/>
            <person name="Dearden P.K."/>
        </authorList>
    </citation>
    <scope>NUCLEOTIDE SEQUENCE</scope>
    <source>
        <strain evidence="2">Irish</strain>
        <tissue evidence="2">Whole body</tissue>
    </source>
</reference>
<comment type="caution">
    <text evidence="2">The sequence shown here is derived from an EMBL/GenBank/DDBJ whole genome shotgun (WGS) entry which is preliminary data.</text>
</comment>
<dbReference type="InterPro" id="IPR054362">
    <property type="entry name" value="Exu_RNase_H-like"/>
</dbReference>
<dbReference type="PANTHER" id="PTHR30231">
    <property type="entry name" value="DNA POLYMERASE III SUBUNIT EPSILON"/>
    <property type="match status" value="1"/>
</dbReference>
<dbReference type="GO" id="GO:0003676">
    <property type="term" value="F:nucleic acid binding"/>
    <property type="evidence" value="ECO:0007669"/>
    <property type="project" value="InterPro"/>
</dbReference>
<dbReference type="GO" id="GO:0005829">
    <property type="term" value="C:cytosol"/>
    <property type="evidence" value="ECO:0007669"/>
    <property type="project" value="TreeGrafter"/>
</dbReference>
<organism evidence="2 3">
    <name type="scientific">Microctonus aethiopoides</name>
    <dbReference type="NCBI Taxonomy" id="144406"/>
    <lineage>
        <taxon>Eukaryota</taxon>
        <taxon>Metazoa</taxon>
        <taxon>Ecdysozoa</taxon>
        <taxon>Arthropoda</taxon>
        <taxon>Hexapoda</taxon>
        <taxon>Insecta</taxon>
        <taxon>Pterygota</taxon>
        <taxon>Neoptera</taxon>
        <taxon>Endopterygota</taxon>
        <taxon>Hymenoptera</taxon>
        <taxon>Apocrita</taxon>
        <taxon>Ichneumonoidea</taxon>
        <taxon>Braconidae</taxon>
        <taxon>Euphorinae</taxon>
        <taxon>Microctonus</taxon>
    </lineage>
</organism>
<dbReference type="InterPro" id="IPR036397">
    <property type="entry name" value="RNaseH_sf"/>
</dbReference>
<proteinExistence type="predicted"/>
<dbReference type="GO" id="GO:0008408">
    <property type="term" value="F:3'-5' exonuclease activity"/>
    <property type="evidence" value="ECO:0007669"/>
    <property type="project" value="TreeGrafter"/>
</dbReference>
<accession>A0AA39F9U6</accession>
<feature type="domain" description="Exonuclease" evidence="1">
    <location>
        <begin position="82"/>
        <end position="264"/>
    </location>
</feature>
<reference evidence="2" key="1">
    <citation type="journal article" date="2023" name="bioRxiv">
        <title>Scaffold-level genome assemblies of two parasitoid biocontrol wasps reveal the parthenogenesis mechanism and an associated novel virus.</title>
        <authorList>
            <person name="Inwood S."/>
            <person name="Skelly J."/>
            <person name="Guhlin J."/>
            <person name="Harrop T."/>
            <person name="Goldson S."/>
            <person name="Dearden P."/>
        </authorList>
    </citation>
    <scope>NUCLEOTIDE SEQUENCE</scope>
    <source>
        <strain evidence="2">Irish</strain>
        <tissue evidence="2">Whole body</tissue>
    </source>
</reference>
<dbReference type="CDD" id="cd06127">
    <property type="entry name" value="DEDDh"/>
    <property type="match status" value="1"/>
</dbReference>
<protein>
    <recommendedName>
        <fullName evidence="1">Exonuclease domain-containing protein</fullName>
    </recommendedName>
</protein>
<evidence type="ECO:0000313" key="2">
    <source>
        <dbReference type="EMBL" id="KAK0165585.1"/>
    </source>
</evidence>
<dbReference type="EMBL" id="JAQQBS010001422">
    <property type="protein sequence ID" value="KAK0165585.1"/>
    <property type="molecule type" value="Genomic_DNA"/>
</dbReference>
<dbReference type="SMART" id="SM00479">
    <property type="entry name" value="EXOIII"/>
    <property type="match status" value="1"/>
</dbReference>
<dbReference type="Pfam" id="PF22123">
    <property type="entry name" value="Exu_RNase_H_like"/>
    <property type="match status" value="1"/>
</dbReference>
<dbReference type="PANTHER" id="PTHR30231:SF41">
    <property type="entry name" value="DNA POLYMERASE III SUBUNIT EPSILON"/>
    <property type="match status" value="1"/>
</dbReference>
<evidence type="ECO:0000259" key="1">
    <source>
        <dbReference type="SMART" id="SM00479"/>
    </source>
</evidence>
<name>A0AA39F9U6_9HYME</name>